<dbReference type="PROSITE" id="PS00031">
    <property type="entry name" value="NUCLEAR_REC_DBD_1"/>
    <property type="match status" value="1"/>
</dbReference>
<dbReference type="GO" id="GO:0008270">
    <property type="term" value="F:zinc ion binding"/>
    <property type="evidence" value="ECO:0007669"/>
    <property type="project" value="UniProtKB-KW"/>
</dbReference>
<sequence length="570" mass="63966">MNQQCKVCGEPAAGFHFGAFTCEGCKSFFGRSYNNLSSISECKNNGECIINKKNRTACKACRLRKCLLVGMSKSGSRYGRRSNWFKIHCLLQEQQQHAASAAQNGCPKPPALSPNSLNLMRHPSYSTSIFSRPPCSKEEMMMLRLDEYAKQQQHPAAAASPSISSPDSHNSDSSIEIGDKRNSLLNGINSSNNNNKQSNNNKQHVPNTQSAQLHQQQPSPLALNKDLFLPLPFAGFPFPMPPPGFLAPPTHFLFSSYHNALYEQNHHLLQQQVQQGLLKTASTTTTASHNDLSSVGLTSTKSPSLERSSEENSNGSEKLLHKKRHYTETLLDLHRRQQQQQNVELTKIPKRSSSPLELMMSGNNNNRHHHHHSEDEEEDIDMGNDESDEVLTPPRSPKTPNQMHTVENNPIDLSMKSGSSTKSDDINHNYYKTKTNNNNINNSKSSSDNFTMSMNGGSNNNNNNSDSDSNDHHQANGKSNSNNNNNSSSRKTIHCHVLKDGKQQKHESMNGGCDESEEDESDKNFKHHHRLHQLHRYDEEDDDDKSNEYEVELKRRKLHLAAPLDLTTKV</sequence>
<dbReference type="PROSITE" id="PS51030">
    <property type="entry name" value="NUCLEAR_REC_DBD_2"/>
    <property type="match status" value="1"/>
</dbReference>
<organism evidence="14 15">
    <name type="scientific">Polypedilum vanderplanki</name>
    <name type="common">Sleeping chironomid midge</name>
    <dbReference type="NCBI Taxonomy" id="319348"/>
    <lineage>
        <taxon>Eukaryota</taxon>
        <taxon>Metazoa</taxon>
        <taxon>Ecdysozoa</taxon>
        <taxon>Arthropoda</taxon>
        <taxon>Hexapoda</taxon>
        <taxon>Insecta</taxon>
        <taxon>Pterygota</taxon>
        <taxon>Neoptera</taxon>
        <taxon>Endopterygota</taxon>
        <taxon>Diptera</taxon>
        <taxon>Nematocera</taxon>
        <taxon>Chironomoidea</taxon>
        <taxon>Chironomidae</taxon>
        <taxon>Chironominae</taxon>
        <taxon>Polypedilum</taxon>
        <taxon>Polypedilum</taxon>
    </lineage>
</organism>
<keyword evidence="8" id="KW-0238">DNA-binding</keyword>
<dbReference type="PRINTS" id="PR00047">
    <property type="entry name" value="STROIDFINGER"/>
</dbReference>
<feature type="region of interest" description="Disordered" evidence="12">
    <location>
        <begin position="336"/>
        <end position="544"/>
    </location>
</feature>
<keyword evidence="6" id="KW-0862">Zinc</keyword>
<feature type="compositionally biased region" description="Polar residues" evidence="12">
    <location>
        <begin position="204"/>
        <end position="218"/>
    </location>
</feature>
<dbReference type="Pfam" id="PF00105">
    <property type="entry name" value="zf-C4"/>
    <property type="match status" value="1"/>
</dbReference>
<keyword evidence="10" id="KW-0675">Receptor</keyword>
<accession>A0A9J6BM69</accession>
<evidence type="ECO:0000256" key="11">
    <source>
        <dbReference type="ARBA" id="ARBA00023242"/>
    </source>
</evidence>
<proteinExistence type="inferred from homology"/>
<keyword evidence="4" id="KW-0479">Metal-binding</keyword>
<evidence type="ECO:0000256" key="10">
    <source>
        <dbReference type="ARBA" id="ARBA00023170"/>
    </source>
</evidence>
<feature type="compositionally biased region" description="Low complexity" evidence="12">
    <location>
        <begin position="183"/>
        <end position="203"/>
    </location>
</feature>
<dbReference type="Gene3D" id="3.30.50.10">
    <property type="entry name" value="Erythroid Transcription Factor GATA-1, subunit A"/>
    <property type="match status" value="1"/>
</dbReference>
<dbReference type="OrthoDB" id="5850793at2759"/>
<keyword evidence="5" id="KW-0863">Zinc-finger</keyword>
<dbReference type="GO" id="GO:0003700">
    <property type="term" value="F:DNA-binding transcription factor activity"/>
    <property type="evidence" value="ECO:0007669"/>
    <property type="project" value="InterPro"/>
</dbReference>
<keyword evidence="3" id="KW-0217">Developmental protein</keyword>
<evidence type="ECO:0000256" key="8">
    <source>
        <dbReference type="ARBA" id="ARBA00023125"/>
    </source>
</evidence>
<feature type="compositionally biased region" description="Low complexity" evidence="12">
    <location>
        <begin position="154"/>
        <end position="175"/>
    </location>
</feature>
<dbReference type="InterPro" id="IPR001628">
    <property type="entry name" value="Znf_hrmn_rcpt"/>
</dbReference>
<keyword evidence="11" id="KW-0539">Nucleus</keyword>
<comment type="subcellular location">
    <subcellularLocation>
        <location evidence="1">Nucleus</location>
    </subcellularLocation>
</comment>
<feature type="region of interest" description="Disordered" evidence="12">
    <location>
        <begin position="150"/>
        <end position="218"/>
    </location>
</feature>
<evidence type="ECO:0000256" key="5">
    <source>
        <dbReference type="ARBA" id="ARBA00022771"/>
    </source>
</evidence>
<feature type="compositionally biased region" description="Basic residues" evidence="12">
    <location>
        <begin position="525"/>
        <end position="534"/>
    </location>
</feature>
<reference evidence="14" key="1">
    <citation type="submission" date="2021-03" db="EMBL/GenBank/DDBJ databases">
        <title>Chromosome level genome of the anhydrobiotic midge Polypedilum vanderplanki.</title>
        <authorList>
            <person name="Yoshida Y."/>
            <person name="Kikawada T."/>
            <person name="Gusev O."/>
        </authorList>
    </citation>
    <scope>NUCLEOTIDE SEQUENCE</scope>
    <source>
        <strain evidence="14">NIAS01</strain>
        <tissue evidence="14">Whole body or cell culture</tissue>
    </source>
</reference>
<feature type="compositionally biased region" description="Polar residues" evidence="12">
    <location>
        <begin position="398"/>
        <end position="408"/>
    </location>
</feature>
<feature type="region of interest" description="Disordered" evidence="12">
    <location>
        <begin position="280"/>
        <end position="321"/>
    </location>
</feature>
<dbReference type="GO" id="GO:0043565">
    <property type="term" value="F:sequence-specific DNA binding"/>
    <property type="evidence" value="ECO:0007669"/>
    <property type="project" value="InterPro"/>
</dbReference>
<dbReference type="AlphaFoldDB" id="A0A9J6BM69"/>
<dbReference type="SUPFAM" id="SSF57716">
    <property type="entry name" value="Glucocorticoid receptor-like (DNA-binding domain)"/>
    <property type="match status" value="1"/>
</dbReference>
<dbReference type="FunFam" id="3.30.50.10:FF:000034">
    <property type="entry name" value="CLUMA_CG002674, isoform A"/>
    <property type="match status" value="1"/>
</dbReference>
<dbReference type="InterPro" id="IPR013088">
    <property type="entry name" value="Znf_NHR/GATA"/>
</dbReference>
<comment type="similarity">
    <text evidence="2">Belongs to the nuclear hormone receptor family. NR0 subfamily.</text>
</comment>
<evidence type="ECO:0000256" key="6">
    <source>
        <dbReference type="ARBA" id="ARBA00022833"/>
    </source>
</evidence>
<evidence type="ECO:0000256" key="12">
    <source>
        <dbReference type="SAM" id="MobiDB-lite"/>
    </source>
</evidence>
<evidence type="ECO:0000256" key="4">
    <source>
        <dbReference type="ARBA" id="ARBA00022723"/>
    </source>
</evidence>
<feature type="domain" description="Nuclear receptor" evidence="13">
    <location>
        <begin position="2"/>
        <end position="78"/>
    </location>
</feature>
<feature type="compositionally biased region" description="Low complexity" evidence="12">
    <location>
        <begin position="302"/>
        <end position="317"/>
    </location>
</feature>
<keyword evidence="15" id="KW-1185">Reference proteome</keyword>
<dbReference type="GO" id="GO:0005634">
    <property type="term" value="C:nucleus"/>
    <property type="evidence" value="ECO:0007669"/>
    <property type="project" value="UniProtKB-SubCell"/>
</dbReference>
<protein>
    <recommendedName>
        <fullName evidence="13">Nuclear receptor domain-containing protein</fullName>
    </recommendedName>
</protein>
<keyword evidence="7" id="KW-0805">Transcription regulation</keyword>
<name>A0A9J6BM69_POLVA</name>
<feature type="compositionally biased region" description="Polar residues" evidence="12">
    <location>
        <begin position="289"/>
        <end position="301"/>
    </location>
</feature>
<evidence type="ECO:0000256" key="2">
    <source>
        <dbReference type="ARBA" id="ARBA00006647"/>
    </source>
</evidence>
<keyword evidence="9" id="KW-0804">Transcription</keyword>
<dbReference type="PANTHER" id="PTHR48092">
    <property type="entry name" value="KNIRPS-RELATED PROTEIN-RELATED"/>
    <property type="match status" value="1"/>
</dbReference>
<feature type="compositionally biased region" description="Basic and acidic residues" evidence="12">
    <location>
        <begin position="497"/>
        <end position="508"/>
    </location>
</feature>
<dbReference type="InterPro" id="IPR050200">
    <property type="entry name" value="Nuclear_hormone_rcpt_NR3"/>
</dbReference>
<feature type="compositionally biased region" description="Low complexity" evidence="12">
    <location>
        <begin position="479"/>
        <end position="489"/>
    </location>
</feature>
<evidence type="ECO:0000256" key="9">
    <source>
        <dbReference type="ARBA" id="ARBA00023163"/>
    </source>
</evidence>
<dbReference type="SMART" id="SM00399">
    <property type="entry name" value="ZnF_C4"/>
    <property type="match status" value="1"/>
</dbReference>
<dbReference type="Proteomes" id="UP001107558">
    <property type="component" value="Chromosome 3"/>
</dbReference>
<feature type="compositionally biased region" description="Low complexity" evidence="12">
    <location>
        <begin position="428"/>
        <end position="467"/>
    </location>
</feature>
<evidence type="ECO:0000256" key="1">
    <source>
        <dbReference type="ARBA" id="ARBA00004123"/>
    </source>
</evidence>
<comment type="caution">
    <text evidence="14">The sequence shown here is derived from an EMBL/GenBank/DDBJ whole genome shotgun (WGS) entry which is preliminary data.</text>
</comment>
<gene>
    <name evidence="14" type="ORF">PVAND_001193</name>
</gene>
<evidence type="ECO:0000313" key="14">
    <source>
        <dbReference type="EMBL" id="KAG5670964.1"/>
    </source>
</evidence>
<feature type="compositionally biased region" description="Acidic residues" evidence="12">
    <location>
        <begin position="375"/>
        <end position="389"/>
    </location>
</feature>
<dbReference type="EMBL" id="JADBJN010000003">
    <property type="protein sequence ID" value="KAG5670964.1"/>
    <property type="molecule type" value="Genomic_DNA"/>
</dbReference>
<evidence type="ECO:0000259" key="13">
    <source>
        <dbReference type="PROSITE" id="PS51030"/>
    </source>
</evidence>
<evidence type="ECO:0000256" key="7">
    <source>
        <dbReference type="ARBA" id="ARBA00023015"/>
    </source>
</evidence>
<evidence type="ECO:0000256" key="3">
    <source>
        <dbReference type="ARBA" id="ARBA00022473"/>
    </source>
</evidence>
<evidence type="ECO:0000313" key="15">
    <source>
        <dbReference type="Proteomes" id="UP001107558"/>
    </source>
</evidence>